<evidence type="ECO:0000313" key="2">
    <source>
        <dbReference type="EMBL" id="AKF08001.1"/>
    </source>
</evidence>
<dbReference type="Gene3D" id="3.90.550.10">
    <property type="entry name" value="Spore Coat Polysaccharide Biosynthesis Protein SpsA, Chain A"/>
    <property type="match status" value="1"/>
</dbReference>
<dbReference type="Proteomes" id="UP000034883">
    <property type="component" value="Chromosome"/>
</dbReference>
<dbReference type="PANTHER" id="PTHR48090:SF7">
    <property type="entry name" value="RFBJ PROTEIN"/>
    <property type="match status" value="1"/>
</dbReference>
<evidence type="ECO:0000259" key="1">
    <source>
        <dbReference type="Pfam" id="PF00535"/>
    </source>
</evidence>
<proteinExistence type="predicted"/>
<dbReference type="GO" id="GO:0016740">
    <property type="term" value="F:transferase activity"/>
    <property type="evidence" value="ECO:0007669"/>
    <property type="project" value="UniProtKB-KW"/>
</dbReference>
<dbReference type="RefSeq" id="WP_053235191.1">
    <property type="nucleotide sequence ID" value="NZ_CP011125.1"/>
</dbReference>
<dbReference type="InterPro" id="IPR050256">
    <property type="entry name" value="Glycosyltransferase_2"/>
</dbReference>
<sequence length="233" mass="25931">MNEEVPLSIIVFAFDEEENIGPVLGELRAWLEQHEPGAEIVFVDDGSRDRTADAAGRALRGMPHAVLRHERNRGIGAALKTGVMAARGELVTFLPADGQIAPDAVATLREAQARSGADVVLSVYDRRDDGVDRKVFSFGVRALIAAVHGVWLKSDGPYLFRRRLFDPDQLRPDTFFLNFEFPIRALSAGLRIDTVVIACRPRRAGHSKSTQWHRIVGVARDLVDLRVRRFRGL</sequence>
<dbReference type="KEGG" id="samy:DB32_005150"/>
<dbReference type="PANTHER" id="PTHR48090">
    <property type="entry name" value="UNDECAPRENYL-PHOSPHATE 4-DEOXY-4-FORMAMIDO-L-ARABINOSE TRANSFERASE-RELATED"/>
    <property type="match status" value="1"/>
</dbReference>
<dbReference type="EMBL" id="CP011125">
    <property type="protein sequence ID" value="AKF08001.1"/>
    <property type="molecule type" value="Genomic_DNA"/>
</dbReference>
<evidence type="ECO:0000313" key="3">
    <source>
        <dbReference type="Proteomes" id="UP000034883"/>
    </source>
</evidence>
<dbReference type="InterPro" id="IPR001173">
    <property type="entry name" value="Glyco_trans_2-like"/>
</dbReference>
<protein>
    <submittedName>
        <fullName evidence="2">Glycosyl transferase, family 2</fullName>
    </submittedName>
</protein>
<organism evidence="2 3">
    <name type="scientific">Sandaracinus amylolyticus</name>
    <dbReference type="NCBI Taxonomy" id="927083"/>
    <lineage>
        <taxon>Bacteria</taxon>
        <taxon>Pseudomonadati</taxon>
        <taxon>Myxococcota</taxon>
        <taxon>Polyangia</taxon>
        <taxon>Polyangiales</taxon>
        <taxon>Sandaracinaceae</taxon>
        <taxon>Sandaracinus</taxon>
    </lineage>
</organism>
<feature type="domain" description="Glycosyltransferase 2-like" evidence="1">
    <location>
        <begin position="8"/>
        <end position="136"/>
    </location>
</feature>
<gene>
    <name evidence="2" type="ORF">DB32_005150</name>
</gene>
<reference evidence="2 3" key="1">
    <citation type="submission" date="2015-03" db="EMBL/GenBank/DDBJ databases">
        <title>Genome assembly of Sandaracinus amylolyticus DSM 53668.</title>
        <authorList>
            <person name="Sharma G."/>
            <person name="Subramanian S."/>
        </authorList>
    </citation>
    <scope>NUCLEOTIDE SEQUENCE [LARGE SCALE GENOMIC DNA]</scope>
    <source>
        <strain evidence="2 3">DSM 53668</strain>
    </source>
</reference>
<dbReference type="STRING" id="927083.DB32_005150"/>
<accession>A0A0F6YJF0</accession>
<dbReference type="OrthoDB" id="5418498at2"/>
<dbReference type="SUPFAM" id="SSF53448">
    <property type="entry name" value="Nucleotide-diphospho-sugar transferases"/>
    <property type="match status" value="1"/>
</dbReference>
<dbReference type="InterPro" id="IPR029044">
    <property type="entry name" value="Nucleotide-diphossugar_trans"/>
</dbReference>
<keyword evidence="2" id="KW-0808">Transferase</keyword>
<keyword evidence="3" id="KW-1185">Reference proteome</keyword>
<name>A0A0F6YJF0_9BACT</name>
<dbReference type="CDD" id="cd04179">
    <property type="entry name" value="DPM_DPG-synthase_like"/>
    <property type="match status" value="1"/>
</dbReference>
<dbReference type="AlphaFoldDB" id="A0A0F6YJF0"/>
<dbReference type="Pfam" id="PF00535">
    <property type="entry name" value="Glycos_transf_2"/>
    <property type="match status" value="1"/>
</dbReference>